<evidence type="ECO:0000313" key="2">
    <source>
        <dbReference type="Proteomes" id="UP001163046"/>
    </source>
</evidence>
<reference evidence="1" key="1">
    <citation type="submission" date="2023-01" db="EMBL/GenBank/DDBJ databases">
        <title>Genome assembly of the deep-sea coral Lophelia pertusa.</title>
        <authorList>
            <person name="Herrera S."/>
            <person name="Cordes E."/>
        </authorList>
    </citation>
    <scope>NUCLEOTIDE SEQUENCE</scope>
    <source>
        <strain evidence="1">USNM1676648</strain>
        <tissue evidence="1">Polyp</tissue>
    </source>
</reference>
<evidence type="ECO:0000313" key="1">
    <source>
        <dbReference type="EMBL" id="KAJ7377811.1"/>
    </source>
</evidence>
<gene>
    <name evidence="1" type="ORF">OS493_026378</name>
</gene>
<comment type="caution">
    <text evidence="1">The sequence shown here is derived from an EMBL/GenBank/DDBJ whole genome shotgun (WGS) entry which is preliminary data.</text>
</comment>
<sequence length="127" mass="14508">MKQNNVEPNSPYLLKVDAGLLKQIVLVRRAYLLSENKRDVDSVKAVYNKMLDDGVQVDDRFLLHYTHIMMMSSDASPFAEPASTGSHVKAQLYKTTLTCPAVTMKEVIWKRLRKILKISVEELNDLK</sequence>
<organism evidence="1 2">
    <name type="scientific">Desmophyllum pertusum</name>
    <dbReference type="NCBI Taxonomy" id="174260"/>
    <lineage>
        <taxon>Eukaryota</taxon>
        <taxon>Metazoa</taxon>
        <taxon>Cnidaria</taxon>
        <taxon>Anthozoa</taxon>
        <taxon>Hexacorallia</taxon>
        <taxon>Scleractinia</taxon>
        <taxon>Caryophylliina</taxon>
        <taxon>Caryophylliidae</taxon>
        <taxon>Desmophyllum</taxon>
    </lineage>
</organism>
<dbReference type="Proteomes" id="UP001163046">
    <property type="component" value="Unassembled WGS sequence"/>
</dbReference>
<proteinExistence type="predicted"/>
<dbReference type="EMBL" id="MU826372">
    <property type="protein sequence ID" value="KAJ7377811.1"/>
    <property type="molecule type" value="Genomic_DNA"/>
</dbReference>
<keyword evidence="2" id="KW-1185">Reference proteome</keyword>
<protein>
    <submittedName>
        <fullName evidence="1">Uncharacterized protein</fullName>
    </submittedName>
</protein>
<dbReference type="OrthoDB" id="10610626at2759"/>
<name>A0A9W9ZA99_9CNID</name>
<dbReference type="AlphaFoldDB" id="A0A9W9ZA99"/>
<accession>A0A9W9ZA99</accession>